<dbReference type="InterPro" id="IPR035940">
    <property type="entry name" value="CAP_sf"/>
</dbReference>
<dbReference type="Gene3D" id="3.40.33.10">
    <property type="entry name" value="CAP"/>
    <property type="match status" value="1"/>
</dbReference>
<dbReference type="GO" id="GO:0098542">
    <property type="term" value="P:defense response to other organism"/>
    <property type="evidence" value="ECO:0007669"/>
    <property type="project" value="UniProtKB-ARBA"/>
</dbReference>
<protein>
    <recommendedName>
        <fullName evidence="5">SCP domain-containing protein</fullName>
    </recommendedName>
</protein>
<proteinExistence type="inferred from homology"/>
<name>A0AAW1XY89_RUBAR</name>
<dbReference type="InterPro" id="IPR001283">
    <property type="entry name" value="CRISP-related"/>
</dbReference>
<evidence type="ECO:0000313" key="7">
    <source>
        <dbReference type="Proteomes" id="UP001457282"/>
    </source>
</evidence>
<evidence type="ECO:0000256" key="4">
    <source>
        <dbReference type="ARBA" id="ARBA00023157"/>
    </source>
</evidence>
<comment type="caution">
    <text evidence="6">The sequence shown here is derived from an EMBL/GenBank/DDBJ whole genome shotgun (WGS) entry which is preliminary data.</text>
</comment>
<sequence>MEEKNIWAAILCTIATCSLALILASHASVARKVGTGIPYDPSGHQGFVDEHNAARAAVGVGPITWNYTVAAYAQRYANTRIHGCDMEHSNGPYGENLAEGYGEMTGAQAVKFWVTEKPNYDYSSNKCVGDECGHYTQVVWRNSVHLGCARAKCTNGWVFVICSYDPPGNYYDERPY</sequence>
<dbReference type="GO" id="GO:0005576">
    <property type="term" value="C:extracellular region"/>
    <property type="evidence" value="ECO:0007669"/>
    <property type="project" value="InterPro"/>
</dbReference>
<evidence type="ECO:0000259" key="5">
    <source>
        <dbReference type="SMART" id="SM00198"/>
    </source>
</evidence>
<dbReference type="SUPFAM" id="SSF55797">
    <property type="entry name" value="PR-1-like"/>
    <property type="match status" value="1"/>
</dbReference>
<dbReference type="AlphaFoldDB" id="A0AAW1XY89"/>
<comment type="similarity">
    <text evidence="1">Belongs to the CRISP family.</text>
</comment>
<dbReference type="CDD" id="cd05381">
    <property type="entry name" value="CAP_PR-1"/>
    <property type="match status" value="1"/>
</dbReference>
<dbReference type="PANTHER" id="PTHR10334">
    <property type="entry name" value="CYSTEINE-RICH SECRETORY PROTEIN-RELATED"/>
    <property type="match status" value="1"/>
</dbReference>
<reference evidence="6 7" key="1">
    <citation type="journal article" date="2023" name="G3 (Bethesda)">
        <title>A chromosome-length genome assembly and annotation of blackberry (Rubus argutus, cv. 'Hillquist').</title>
        <authorList>
            <person name="Bruna T."/>
            <person name="Aryal R."/>
            <person name="Dudchenko O."/>
            <person name="Sargent D.J."/>
            <person name="Mead D."/>
            <person name="Buti M."/>
            <person name="Cavallini A."/>
            <person name="Hytonen T."/>
            <person name="Andres J."/>
            <person name="Pham M."/>
            <person name="Weisz D."/>
            <person name="Mascagni F."/>
            <person name="Usai G."/>
            <person name="Natali L."/>
            <person name="Bassil N."/>
            <person name="Fernandez G.E."/>
            <person name="Lomsadze A."/>
            <person name="Armour M."/>
            <person name="Olukolu B."/>
            <person name="Poorten T."/>
            <person name="Britton C."/>
            <person name="Davik J."/>
            <person name="Ashrafi H."/>
            <person name="Aiden E.L."/>
            <person name="Borodovsky M."/>
            <person name="Worthington M."/>
        </authorList>
    </citation>
    <scope>NUCLEOTIDE SEQUENCE [LARGE SCALE GENOMIC DNA]</scope>
    <source>
        <strain evidence="6">PI 553951</strain>
    </source>
</reference>
<evidence type="ECO:0000313" key="6">
    <source>
        <dbReference type="EMBL" id="KAK9941735.1"/>
    </source>
</evidence>
<dbReference type="Proteomes" id="UP001457282">
    <property type="component" value="Unassembled WGS sequence"/>
</dbReference>
<keyword evidence="7" id="KW-1185">Reference proteome</keyword>
<dbReference type="EMBL" id="JBEDUW010000002">
    <property type="protein sequence ID" value="KAK9941735.1"/>
    <property type="molecule type" value="Genomic_DNA"/>
</dbReference>
<keyword evidence="4" id="KW-1015">Disulfide bond</keyword>
<feature type="domain" description="SCP" evidence="5">
    <location>
        <begin position="42"/>
        <end position="172"/>
    </location>
</feature>
<accession>A0AAW1XY89</accession>
<dbReference type="FunFam" id="3.40.33.10:FF:000006">
    <property type="entry name" value="Putative pathogenesis-related protein 1"/>
    <property type="match status" value="1"/>
</dbReference>
<evidence type="ECO:0000256" key="1">
    <source>
        <dbReference type="ARBA" id="ARBA00009923"/>
    </source>
</evidence>
<evidence type="ECO:0000256" key="2">
    <source>
        <dbReference type="ARBA" id="ARBA00022729"/>
    </source>
</evidence>
<keyword evidence="2" id="KW-0732">Signal</keyword>
<dbReference type="PROSITE" id="PS01010">
    <property type="entry name" value="CRISP_2"/>
    <property type="match status" value="1"/>
</dbReference>
<dbReference type="SMART" id="SM00198">
    <property type="entry name" value="SCP"/>
    <property type="match status" value="1"/>
</dbReference>
<dbReference type="PROSITE" id="PS01009">
    <property type="entry name" value="CRISP_1"/>
    <property type="match status" value="1"/>
</dbReference>
<gene>
    <name evidence="6" type="ORF">M0R45_007430</name>
</gene>
<dbReference type="InterPro" id="IPR018244">
    <property type="entry name" value="Allrgn_V5/Tpx1_CS"/>
</dbReference>
<dbReference type="InterPro" id="IPR014044">
    <property type="entry name" value="CAP_dom"/>
</dbReference>
<dbReference type="Pfam" id="PF00188">
    <property type="entry name" value="CAP"/>
    <property type="match status" value="1"/>
</dbReference>
<organism evidence="6 7">
    <name type="scientific">Rubus argutus</name>
    <name type="common">Southern blackberry</name>
    <dbReference type="NCBI Taxonomy" id="59490"/>
    <lineage>
        <taxon>Eukaryota</taxon>
        <taxon>Viridiplantae</taxon>
        <taxon>Streptophyta</taxon>
        <taxon>Embryophyta</taxon>
        <taxon>Tracheophyta</taxon>
        <taxon>Spermatophyta</taxon>
        <taxon>Magnoliopsida</taxon>
        <taxon>eudicotyledons</taxon>
        <taxon>Gunneridae</taxon>
        <taxon>Pentapetalae</taxon>
        <taxon>rosids</taxon>
        <taxon>fabids</taxon>
        <taxon>Rosales</taxon>
        <taxon>Rosaceae</taxon>
        <taxon>Rosoideae</taxon>
        <taxon>Rosoideae incertae sedis</taxon>
        <taxon>Rubus</taxon>
    </lineage>
</organism>
<keyword evidence="3" id="KW-0611">Plant defense</keyword>
<evidence type="ECO:0000256" key="3">
    <source>
        <dbReference type="ARBA" id="ARBA00022821"/>
    </source>
</evidence>
<dbReference type="PRINTS" id="PR00837">
    <property type="entry name" value="V5TPXLIKE"/>
</dbReference>